<dbReference type="SUPFAM" id="SSF56925">
    <property type="entry name" value="OMPA-like"/>
    <property type="match status" value="2"/>
</dbReference>
<dbReference type="OrthoDB" id="6660701at2"/>
<dbReference type="AlphaFoldDB" id="A0A1R4EC44"/>
<gene>
    <name evidence="4" type="ORF">A1019T_00031</name>
</gene>
<dbReference type="InterPro" id="IPR041498">
    <property type="entry name" value="Big_6"/>
</dbReference>
<evidence type="ECO:0000259" key="2">
    <source>
        <dbReference type="Pfam" id="PF01298"/>
    </source>
</evidence>
<protein>
    <submittedName>
        <fullName evidence="4">Transferrin binding protein-like solute binding protein</fullName>
    </submittedName>
</protein>
<feature type="domain" description="Transferrin-binding protein B C-lobe/N-lobe beta-barrel" evidence="2">
    <location>
        <begin position="306"/>
        <end position="407"/>
    </location>
</feature>
<dbReference type="InterPro" id="IPR011250">
    <property type="entry name" value="OMP/PagP_B-barrel"/>
</dbReference>
<accession>A0A1R4EC44</accession>
<evidence type="ECO:0000313" key="5">
    <source>
        <dbReference type="Proteomes" id="UP000188169"/>
    </source>
</evidence>
<dbReference type="Gene3D" id="2.60.40.10">
    <property type="entry name" value="Immunoglobulins"/>
    <property type="match status" value="1"/>
</dbReference>
<keyword evidence="5" id="KW-1185">Reference proteome</keyword>
<dbReference type="Pfam" id="PF17936">
    <property type="entry name" value="Big_6"/>
    <property type="match status" value="1"/>
</dbReference>
<evidence type="ECO:0000256" key="1">
    <source>
        <dbReference type="SAM" id="MobiDB-lite"/>
    </source>
</evidence>
<name>A0A1R4EC44_9GAMM</name>
<dbReference type="RefSeq" id="WP_077447482.1">
    <property type="nucleotide sequence ID" value="NZ_FUGD01000021.1"/>
</dbReference>
<dbReference type="Proteomes" id="UP000188169">
    <property type="component" value="Unassembled WGS sequence"/>
</dbReference>
<dbReference type="EMBL" id="FUGD01000021">
    <property type="protein sequence ID" value="SJM36073.1"/>
    <property type="molecule type" value="Genomic_DNA"/>
</dbReference>
<evidence type="ECO:0000313" key="4">
    <source>
        <dbReference type="EMBL" id="SJM36073.1"/>
    </source>
</evidence>
<organism evidence="4 5">
    <name type="scientific">Psychrobacter pasteurii</name>
    <dbReference type="NCBI Taxonomy" id="1945520"/>
    <lineage>
        <taxon>Bacteria</taxon>
        <taxon>Pseudomonadati</taxon>
        <taxon>Pseudomonadota</taxon>
        <taxon>Gammaproteobacteria</taxon>
        <taxon>Moraxellales</taxon>
        <taxon>Moraxellaceae</taxon>
        <taxon>Psychrobacter</taxon>
    </lineage>
</organism>
<reference evidence="5" key="1">
    <citation type="submission" date="2017-02" db="EMBL/GenBank/DDBJ databases">
        <authorList>
            <person name="Mornico D."/>
        </authorList>
    </citation>
    <scope>NUCLEOTIDE SEQUENCE [LARGE SCALE GENOMIC DNA]</scope>
</reference>
<feature type="domain" description="Transferrin-binding protein B C-lobe/N-lobe beta-barrel" evidence="2">
    <location>
        <begin position="562"/>
        <end position="664"/>
    </location>
</feature>
<dbReference type="InterPro" id="IPR001677">
    <property type="entry name" value="TbpB_B_D"/>
</dbReference>
<dbReference type="InterPro" id="IPR013783">
    <property type="entry name" value="Ig-like_fold"/>
</dbReference>
<evidence type="ECO:0000259" key="3">
    <source>
        <dbReference type="Pfam" id="PF17936"/>
    </source>
</evidence>
<proteinExistence type="predicted"/>
<dbReference type="STRING" id="1945520.A1019T_00031"/>
<dbReference type="Gene3D" id="2.40.160.90">
    <property type="match status" value="2"/>
</dbReference>
<dbReference type="Pfam" id="PF01298">
    <property type="entry name" value="TbpB_B_D"/>
    <property type="match status" value="2"/>
</dbReference>
<feature type="region of interest" description="Disordered" evidence="1">
    <location>
        <begin position="124"/>
        <end position="169"/>
    </location>
</feature>
<feature type="region of interest" description="Disordered" evidence="1">
    <location>
        <begin position="404"/>
        <end position="425"/>
    </location>
</feature>
<feature type="domain" description="Bacterial Ig" evidence="3">
    <location>
        <begin position="59"/>
        <end position="140"/>
    </location>
</feature>
<sequence>MSAKDHSITNSKTTKQLNMPLKASVVLVSAMLMAACGTNGKQSYNLEDVFGSSDIVYKPKKPTAANFSEDGTKISGQAEAGAIIKIKDEAGNVIGSTEADDKGNFEFSLDTPLTDGQKVKVEAYYPNGTRPSDPLESTAPNIKDPTEPTEPTDPTDPTEPNQPEADKSGVQSLNINAGSLGVFNKTTREFSVSEDGSVIEARADLASQNPQTPDKPGLLPKVDITTSAEGDTELDNGFKEHKDNTEITVAALGQTLPLAYTSTYKDFGDDMRIGHIHGGAEVALLGTTLPVDGVAVIGNATKAENIPTEGTVGYTGDATYRKLGLDNEIEYGSSAFTADFVAKEVSGELEFANAGNIGLKADIEGNKFSGTAEANNGYTTDGGFYGGDAQYLGGVYQGNGAQGTYGAMQDEAPAEPNQPEASKSGAQSLNVNAGSLGVFNKTTRDFTVNEDGSVIEARADLASQNPQTPDKPGLLPKVNVITSAAGDAELDNGFKEHKDNTEITVAALGQTLPLAYSSVYKDFGDYMHIGHIHGGAEVALLSTTLPVDGVTIVGNATKVENMPTEGMISYSGDATYRELGLDKSIEFGSSAFTADFVAKNLEGQLSFAQAGDIALKAGIDGNKFSGAADANGGYNTEGGFYGGDAQYLGGIYQGNGAQGTFGAEMELPE</sequence>